<dbReference type="InterPro" id="IPR054289">
    <property type="entry name" value="DUF7025"/>
</dbReference>
<dbReference type="Proteomes" id="UP000813444">
    <property type="component" value="Unassembled WGS sequence"/>
</dbReference>
<evidence type="ECO:0000313" key="7">
    <source>
        <dbReference type="Proteomes" id="UP000813444"/>
    </source>
</evidence>
<gene>
    <name evidence="6" type="ORF">B0I35DRAFT_454214</name>
</gene>
<dbReference type="AlphaFoldDB" id="A0A8K0WLV5"/>
<organism evidence="6 7">
    <name type="scientific">Stachybotrys elegans</name>
    <dbReference type="NCBI Taxonomy" id="80388"/>
    <lineage>
        <taxon>Eukaryota</taxon>
        <taxon>Fungi</taxon>
        <taxon>Dikarya</taxon>
        <taxon>Ascomycota</taxon>
        <taxon>Pezizomycotina</taxon>
        <taxon>Sordariomycetes</taxon>
        <taxon>Hypocreomycetidae</taxon>
        <taxon>Hypocreales</taxon>
        <taxon>Stachybotryaceae</taxon>
        <taxon>Stachybotrys</taxon>
    </lineage>
</organism>
<comment type="caution">
    <text evidence="6">The sequence shown here is derived from an EMBL/GenBank/DDBJ whole genome shotgun (WGS) entry which is preliminary data.</text>
</comment>
<protein>
    <recommendedName>
        <fullName evidence="8">ATPase AAA-type core domain-containing protein</fullName>
    </recommendedName>
</protein>
<dbReference type="GO" id="GO:0005524">
    <property type="term" value="F:ATP binding"/>
    <property type="evidence" value="ECO:0007669"/>
    <property type="project" value="InterPro"/>
</dbReference>
<dbReference type="Gene3D" id="3.40.50.300">
    <property type="entry name" value="P-loop containing nucleotide triphosphate hydrolases"/>
    <property type="match status" value="1"/>
</dbReference>
<dbReference type="EMBL" id="JAGPNK010000017">
    <property type="protein sequence ID" value="KAH7306005.1"/>
    <property type="molecule type" value="Genomic_DNA"/>
</dbReference>
<evidence type="ECO:0000259" key="5">
    <source>
        <dbReference type="Pfam" id="PF23232"/>
    </source>
</evidence>
<dbReference type="SUPFAM" id="SSF52540">
    <property type="entry name" value="P-loop containing nucleoside triphosphate hydrolases"/>
    <property type="match status" value="1"/>
</dbReference>
<feature type="domain" description="DUF7025" evidence="4">
    <location>
        <begin position="340"/>
        <end position="458"/>
    </location>
</feature>
<dbReference type="PANTHER" id="PTHR46411:SF2">
    <property type="entry name" value="AAA+ ATPASE DOMAIN-CONTAINING PROTEIN"/>
    <property type="match status" value="1"/>
</dbReference>
<dbReference type="InterPro" id="IPR003959">
    <property type="entry name" value="ATPase_AAA_core"/>
</dbReference>
<evidence type="ECO:0008006" key="8">
    <source>
        <dbReference type="Google" id="ProtNLM"/>
    </source>
</evidence>
<evidence type="ECO:0000259" key="4">
    <source>
        <dbReference type="Pfam" id="PF22942"/>
    </source>
</evidence>
<evidence type="ECO:0000256" key="1">
    <source>
        <dbReference type="SAM" id="Coils"/>
    </source>
</evidence>
<feature type="region of interest" description="Disordered" evidence="2">
    <location>
        <begin position="142"/>
        <end position="168"/>
    </location>
</feature>
<feature type="compositionally biased region" description="Basic and acidic residues" evidence="2">
    <location>
        <begin position="272"/>
        <end position="303"/>
    </location>
</feature>
<evidence type="ECO:0000259" key="3">
    <source>
        <dbReference type="Pfam" id="PF00004"/>
    </source>
</evidence>
<evidence type="ECO:0000256" key="2">
    <source>
        <dbReference type="SAM" id="MobiDB-lite"/>
    </source>
</evidence>
<evidence type="ECO:0000313" key="6">
    <source>
        <dbReference type="EMBL" id="KAH7306005.1"/>
    </source>
</evidence>
<feature type="compositionally biased region" description="Low complexity" evidence="2">
    <location>
        <begin position="395"/>
        <end position="406"/>
    </location>
</feature>
<dbReference type="InterPro" id="IPR027417">
    <property type="entry name" value="P-loop_NTPase"/>
</dbReference>
<feature type="region of interest" description="Disordered" evidence="2">
    <location>
        <begin position="231"/>
        <end position="307"/>
    </location>
</feature>
<feature type="compositionally biased region" description="Basic residues" evidence="2">
    <location>
        <begin position="142"/>
        <end position="151"/>
    </location>
</feature>
<feature type="coiled-coil region" evidence="1">
    <location>
        <begin position="46"/>
        <end position="78"/>
    </location>
</feature>
<proteinExistence type="predicted"/>
<dbReference type="InterPro" id="IPR056599">
    <property type="entry name" value="AAA_lid_fung"/>
</dbReference>
<sequence>MYELHQSTSEAMHFQAINPYALPPGESELARTHTFLRDSMLYMRWIRESYQKLQLLQAERKNKEEENKKQNIKHSETEIVRETSTEAFLTGGRARILQVEWDAFFTNSPEPDLSVLSPIEVVASEPDARLISQLELSPLMTKTKKEKKKKKLEGVERPKDGTLSTEVPLPERIRITSTSLISIMETFEQKPDIVPGVKSAVFLRPFQDLVYNEGLLREQLASLEKRYENYDSNQAKLESPPASQDGSNAPGDGDPSAGTGTAATELMASRIDVTRSETSEDQRKEAASAKTEKDGVKDNKEEASPDDGVQTSIAALLHLRCLMEFIDSEIMPKEKYFRGNTCTHIRFHDLWHLFRPGDELIDHNERQAYVVLRVQVPVHKIEDPWEQWNTKSKPVSDTDSDASSVAGETEDGNPFTLYCAHIDFDGKSFGPVAKKFRIPPFGDRKAIRSLPVYPFRLAKGSETRQNFIKRSRMLLDVAKFKAMYYMGVTVDTRDEVDSQVVIDFNEALADQSRRKMWEPLIKPISTAAESRDDECASICCRDQSVTSGKNIDDALTEEYIKTLLPKNSLQPPSLILSPRSLEETLESVDELTDAELLIMTYPQLDLSFLHYENANARDLKVGAFDRLELPQGHREMVKSLVIQHFRSKKSVLARDEPTDLVQGKGRCLVFLRRERWDPEGISELFKKPLFQITCGDLGTTAKEVEAELEKNFALASRWGCILLLDEADVFLSARERVDFQRNGLVAVFLRVLEYYTGILFLTTNRVGDFDEAFASRIHMSLYYPELDKEKTLKVFQLNLDLIQERFNKHGRSIIFDVSSIKDFAEQHFDKYKYSRWNGRQIRNACQTALALAEFDAQGSTLDIDTEFDKDAVVRLELKYFKTVQRAYLDFGKYLGDIRGTQGDRRAIDFMLRARTNTPYEAKPNLFSREDRQSNAGQSLNPQYMRTQSDMTSVPQHGYGHSEDLYVQSYPPGTPSPGRPQSYGQYPMYAQQPQGYDASPVPGSHRPYMERPSGGLETPQQGQMDPRFTQGVFRGQFESPPRGN</sequence>
<dbReference type="PANTHER" id="PTHR46411">
    <property type="entry name" value="FAMILY ATPASE, PUTATIVE-RELATED"/>
    <property type="match status" value="1"/>
</dbReference>
<keyword evidence="7" id="KW-1185">Reference proteome</keyword>
<feature type="compositionally biased region" description="Polar residues" evidence="2">
    <location>
        <begin position="231"/>
        <end position="247"/>
    </location>
</feature>
<feature type="domain" description="AAA+ ATPase lid" evidence="5">
    <location>
        <begin position="787"/>
        <end position="900"/>
    </location>
</feature>
<accession>A0A8K0WLV5</accession>
<dbReference type="Pfam" id="PF22942">
    <property type="entry name" value="DUF7025"/>
    <property type="match status" value="1"/>
</dbReference>
<keyword evidence="1" id="KW-0175">Coiled coil</keyword>
<dbReference type="Pfam" id="PF00004">
    <property type="entry name" value="AAA"/>
    <property type="match status" value="1"/>
</dbReference>
<reference evidence="6" key="1">
    <citation type="journal article" date="2021" name="Nat. Commun.">
        <title>Genetic determinants of endophytism in the Arabidopsis root mycobiome.</title>
        <authorList>
            <person name="Mesny F."/>
            <person name="Miyauchi S."/>
            <person name="Thiergart T."/>
            <person name="Pickel B."/>
            <person name="Atanasova L."/>
            <person name="Karlsson M."/>
            <person name="Huettel B."/>
            <person name="Barry K.W."/>
            <person name="Haridas S."/>
            <person name="Chen C."/>
            <person name="Bauer D."/>
            <person name="Andreopoulos W."/>
            <person name="Pangilinan J."/>
            <person name="LaButti K."/>
            <person name="Riley R."/>
            <person name="Lipzen A."/>
            <person name="Clum A."/>
            <person name="Drula E."/>
            <person name="Henrissat B."/>
            <person name="Kohler A."/>
            <person name="Grigoriev I.V."/>
            <person name="Martin F.M."/>
            <person name="Hacquard S."/>
        </authorList>
    </citation>
    <scope>NUCLEOTIDE SEQUENCE</scope>
    <source>
        <strain evidence="6">MPI-CAGE-CH-0235</strain>
    </source>
</reference>
<dbReference type="Pfam" id="PF23232">
    <property type="entry name" value="AAA_lid_13"/>
    <property type="match status" value="1"/>
</dbReference>
<feature type="domain" description="ATPase AAA-type core" evidence="3">
    <location>
        <begin position="685"/>
        <end position="783"/>
    </location>
</feature>
<feature type="region of interest" description="Disordered" evidence="2">
    <location>
        <begin position="389"/>
        <end position="409"/>
    </location>
</feature>
<dbReference type="OrthoDB" id="10042665at2759"/>
<feature type="region of interest" description="Disordered" evidence="2">
    <location>
        <begin position="949"/>
        <end position="1026"/>
    </location>
</feature>
<name>A0A8K0WLV5_9HYPO</name>
<dbReference type="GO" id="GO:0016887">
    <property type="term" value="F:ATP hydrolysis activity"/>
    <property type="evidence" value="ECO:0007669"/>
    <property type="project" value="InterPro"/>
</dbReference>